<reference evidence="2" key="1">
    <citation type="submission" date="2018-04" db="EMBL/GenBank/DDBJ databases">
        <title>Transcriptome of Schizaphis graminum biotype I.</title>
        <authorList>
            <person name="Scully E.D."/>
            <person name="Geib S.M."/>
            <person name="Palmer N.A."/>
            <person name="Koch K."/>
            <person name="Bradshaw J."/>
            <person name="Heng-Moss T."/>
            <person name="Sarath G."/>
        </authorList>
    </citation>
    <scope>NUCLEOTIDE SEQUENCE</scope>
</reference>
<protein>
    <submittedName>
        <fullName evidence="2">Uncharacterized protein</fullName>
    </submittedName>
</protein>
<dbReference type="EMBL" id="GGMR01011473">
    <property type="protein sequence ID" value="MBY24092.1"/>
    <property type="molecule type" value="Transcribed_RNA"/>
</dbReference>
<evidence type="ECO:0000256" key="1">
    <source>
        <dbReference type="SAM" id="Phobius"/>
    </source>
</evidence>
<evidence type="ECO:0000313" key="2">
    <source>
        <dbReference type="EMBL" id="MBY24092.1"/>
    </source>
</evidence>
<feature type="transmembrane region" description="Helical" evidence="1">
    <location>
        <begin position="31"/>
        <end position="48"/>
    </location>
</feature>
<keyword evidence="1" id="KW-0472">Membrane</keyword>
<name>A0A2S2P422_SCHGA</name>
<proteinExistence type="predicted"/>
<organism evidence="2">
    <name type="scientific">Schizaphis graminum</name>
    <name type="common">Green bug aphid</name>
    <dbReference type="NCBI Taxonomy" id="13262"/>
    <lineage>
        <taxon>Eukaryota</taxon>
        <taxon>Metazoa</taxon>
        <taxon>Ecdysozoa</taxon>
        <taxon>Arthropoda</taxon>
        <taxon>Hexapoda</taxon>
        <taxon>Insecta</taxon>
        <taxon>Pterygota</taxon>
        <taxon>Neoptera</taxon>
        <taxon>Paraneoptera</taxon>
        <taxon>Hemiptera</taxon>
        <taxon>Sternorrhyncha</taxon>
        <taxon>Aphidomorpha</taxon>
        <taxon>Aphidoidea</taxon>
        <taxon>Aphididae</taxon>
        <taxon>Aphidini</taxon>
        <taxon>Schizaphis</taxon>
    </lineage>
</organism>
<feature type="transmembrane region" description="Helical" evidence="1">
    <location>
        <begin position="7"/>
        <end position="25"/>
    </location>
</feature>
<accession>A0A2S2P422</accession>
<dbReference type="AlphaFoldDB" id="A0A2S2P422"/>
<sequence length="118" mass="13568">MSYEVSACTVITFIHLIIIIIFFSFDSFSHIIIVTIIIIYCVLRIKALRADNARASPTEPVFGWRLRDINLEPVEGCGLRVFFLFFLRRSADTPYFARITTTHVNAQVAFFPCRIGDF</sequence>
<keyword evidence="1" id="KW-0812">Transmembrane</keyword>
<keyword evidence="1" id="KW-1133">Transmembrane helix</keyword>
<gene>
    <name evidence="2" type="ORF">g.36502</name>
</gene>